<evidence type="ECO:0000313" key="1">
    <source>
        <dbReference type="EMBL" id="MBC2478364.1"/>
    </source>
</evidence>
<dbReference type="AlphaFoldDB" id="A0AAW3WIC8"/>
<evidence type="ECO:0000313" key="2">
    <source>
        <dbReference type="Proteomes" id="UP001194098"/>
    </source>
</evidence>
<reference evidence="1" key="1">
    <citation type="submission" date="2020-04" db="EMBL/GenBank/DDBJ databases">
        <authorList>
            <person name="Brown S."/>
        </authorList>
    </citation>
    <scope>NUCLEOTIDE SEQUENCE</scope>
    <source>
        <strain evidence="1">DJ015</strain>
    </source>
</reference>
<organism evidence="1 2">
    <name type="scientific">Clostridium beijerinckii</name>
    <name type="common">Clostridium MP</name>
    <dbReference type="NCBI Taxonomy" id="1520"/>
    <lineage>
        <taxon>Bacteria</taxon>
        <taxon>Bacillati</taxon>
        <taxon>Bacillota</taxon>
        <taxon>Clostridia</taxon>
        <taxon>Eubacteriales</taxon>
        <taxon>Clostridiaceae</taxon>
        <taxon>Clostridium</taxon>
    </lineage>
</organism>
<dbReference type="Proteomes" id="UP001194098">
    <property type="component" value="Unassembled WGS sequence"/>
</dbReference>
<comment type="caution">
    <text evidence="1">The sequence shown here is derived from an EMBL/GenBank/DDBJ whole genome shotgun (WGS) entry which is preliminary data.</text>
</comment>
<sequence>MEDNYDLIFVVMQYNQVLKIIPQLSENISRYIVLVGNNMSPSHCREQICNQSSTEKEIAFGFQGTGGHRENERVISMHFKVAMIALENKK</sequence>
<accession>A0AAW3WIC8</accession>
<gene>
    <name evidence="1" type="ORF">HGI39_27590</name>
</gene>
<protein>
    <submittedName>
        <fullName evidence="1">Uncharacterized protein</fullName>
    </submittedName>
</protein>
<name>A0AAW3WIC8_CLOBE</name>
<proteinExistence type="predicted"/>
<dbReference type="RefSeq" id="WP_015392192.1">
    <property type="nucleotide sequence ID" value="NZ_JABAGV010000400.1"/>
</dbReference>
<reference evidence="1" key="2">
    <citation type="journal article" date="2022" name="Nat. Biotechnol.">
        <title>Carbon-negative production of acetone and isopropanol by gas fermentation at industrial pilot scale.</title>
        <authorList>
            <person name="Liew F.E."/>
            <person name="Nogle R."/>
            <person name="Abdalla T."/>
            <person name="Rasor B.J."/>
            <person name="Canter C."/>
            <person name="Jensen R.O."/>
            <person name="Wang L."/>
            <person name="Strutz J."/>
            <person name="Chirania P."/>
            <person name="De Tissera S."/>
            <person name="Mueller A.P."/>
            <person name="Ruan Z."/>
            <person name="Gao A."/>
            <person name="Tran L."/>
            <person name="Engle N.L."/>
            <person name="Bromley J.C."/>
            <person name="Daniell J."/>
            <person name="Conrado R."/>
            <person name="Tschaplinski T.J."/>
            <person name="Giannone R.J."/>
            <person name="Hettich R.L."/>
            <person name="Karim A.S."/>
            <person name="Simpson S.D."/>
            <person name="Brown S.D."/>
            <person name="Leang C."/>
            <person name="Jewett M.C."/>
            <person name="Kopke M."/>
        </authorList>
    </citation>
    <scope>NUCLEOTIDE SEQUENCE</scope>
    <source>
        <strain evidence="1">DJ015</strain>
    </source>
</reference>
<dbReference type="EMBL" id="JABAGV010000400">
    <property type="protein sequence ID" value="MBC2478364.1"/>
    <property type="molecule type" value="Genomic_DNA"/>
</dbReference>